<gene>
    <name evidence="2" type="ORF">PR048_025190</name>
</gene>
<feature type="region of interest" description="Disordered" evidence="1">
    <location>
        <begin position="483"/>
        <end position="518"/>
    </location>
</feature>
<proteinExistence type="predicted"/>
<reference evidence="2 3" key="1">
    <citation type="submission" date="2023-02" db="EMBL/GenBank/DDBJ databases">
        <title>LHISI_Scaffold_Assembly.</title>
        <authorList>
            <person name="Stuart O.P."/>
            <person name="Cleave R."/>
            <person name="Magrath M.J.L."/>
            <person name="Mikheyev A.S."/>
        </authorList>
    </citation>
    <scope>NUCLEOTIDE SEQUENCE [LARGE SCALE GENOMIC DNA]</scope>
    <source>
        <strain evidence="2">Daus_M_001</strain>
        <tissue evidence="2">Leg muscle</tissue>
    </source>
</reference>
<evidence type="ECO:0000313" key="3">
    <source>
        <dbReference type="Proteomes" id="UP001159363"/>
    </source>
</evidence>
<organism evidence="2 3">
    <name type="scientific">Dryococelus australis</name>
    <dbReference type="NCBI Taxonomy" id="614101"/>
    <lineage>
        <taxon>Eukaryota</taxon>
        <taxon>Metazoa</taxon>
        <taxon>Ecdysozoa</taxon>
        <taxon>Arthropoda</taxon>
        <taxon>Hexapoda</taxon>
        <taxon>Insecta</taxon>
        <taxon>Pterygota</taxon>
        <taxon>Neoptera</taxon>
        <taxon>Polyneoptera</taxon>
        <taxon>Phasmatodea</taxon>
        <taxon>Verophasmatodea</taxon>
        <taxon>Anareolatae</taxon>
        <taxon>Phasmatidae</taxon>
        <taxon>Eurycanthinae</taxon>
        <taxon>Dryococelus</taxon>
    </lineage>
</organism>
<evidence type="ECO:0000256" key="1">
    <source>
        <dbReference type="SAM" id="MobiDB-lite"/>
    </source>
</evidence>
<feature type="compositionally biased region" description="Polar residues" evidence="1">
    <location>
        <begin position="617"/>
        <end position="634"/>
    </location>
</feature>
<dbReference type="Proteomes" id="UP001159363">
    <property type="component" value="Chromosome 9"/>
</dbReference>
<keyword evidence="3" id="KW-1185">Reference proteome</keyword>
<feature type="compositionally biased region" description="Low complexity" evidence="1">
    <location>
        <begin position="497"/>
        <end position="509"/>
    </location>
</feature>
<name>A0ABQ9GQR6_9NEOP</name>
<comment type="caution">
    <text evidence="2">The sequence shown here is derived from an EMBL/GenBank/DDBJ whole genome shotgun (WGS) entry which is preliminary data.</text>
</comment>
<accession>A0ABQ9GQR6</accession>
<dbReference type="EMBL" id="JARBHB010000010">
    <property type="protein sequence ID" value="KAJ8874344.1"/>
    <property type="molecule type" value="Genomic_DNA"/>
</dbReference>
<feature type="region of interest" description="Disordered" evidence="1">
    <location>
        <begin position="611"/>
        <end position="638"/>
    </location>
</feature>
<sequence>MLLGMDGVEDPPADACASLILAPLFHLNVSAQISSVNVLQRRGSPHFCCFLFLAARILGNLSLTLCNHPISTRRGLEDSQLYRPPTRRRELKELRHSSPLLRAVSWLNAVPTFKLFFCYPPYGVVAAQSDCPPNGSRGFDSHLEHRDSKWGLRGSVDKEIPSGASVDRVILSGATVAKWIEKYQMGPKWPNGQYCPQPLFGYRRAESRSYALVARRSRPRPERPQELASRLPHKTERPYVRLSAVVITADYRRHSVLPGTPLTTPSPLTSGPTNPGIFLGHKGRCGAAGRHPASHRDEPHTILCGVTPGFWHVGIVPDDADGRRIFPAISRFLRPLIPELLHTLLVSPSLAFKMTTKSLRSALRVFINKMIGSPLKVPQAPASTTRTLHLVQSPAHSGDGALVVSASVTLRASALLGKKKPYRQTMHISLPFLQTCDGRGEGIWLGGCDKQLTVLSGWREWSRCAGGGQRCLLPDIPPGGGGTHCQGDARLDKQGDSSSPSSACTSQSSDNSVVSARGGSTFPRTNIAPFTKILLGAAVVERLARSPLTKANRLQSPAGSPDFGMWESCRSITLVGGSSRGSRVSSAPSFRRCSILTLVILTVKSRPNLFTHENSREGNQSDPATLVGSPSTLGLTPLDKKHKTDLRKVLESEPLLDEMKRNNEKWREHLRRMLESRLPALAMGEMRRNNKKWHDI</sequence>
<evidence type="ECO:0000313" key="2">
    <source>
        <dbReference type="EMBL" id="KAJ8874344.1"/>
    </source>
</evidence>
<protein>
    <submittedName>
        <fullName evidence="2">Uncharacterized protein</fullName>
    </submittedName>
</protein>